<feature type="region of interest" description="Disordered" evidence="1">
    <location>
        <begin position="248"/>
        <end position="271"/>
    </location>
</feature>
<reference evidence="2 3" key="1">
    <citation type="submission" date="2019-02" db="EMBL/GenBank/DDBJ databases">
        <title>Deep-cultivation of Planctomycetes and their phenomic and genomic characterization uncovers novel biology.</title>
        <authorList>
            <person name="Wiegand S."/>
            <person name="Jogler M."/>
            <person name="Boedeker C."/>
            <person name="Pinto D."/>
            <person name="Vollmers J."/>
            <person name="Rivas-Marin E."/>
            <person name="Kohn T."/>
            <person name="Peeters S.H."/>
            <person name="Heuer A."/>
            <person name="Rast P."/>
            <person name="Oberbeckmann S."/>
            <person name="Bunk B."/>
            <person name="Jeske O."/>
            <person name="Meyerdierks A."/>
            <person name="Storesund J.E."/>
            <person name="Kallscheuer N."/>
            <person name="Luecker S."/>
            <person name="Lage O.M."/>
            <person name="Pohl T."/>
            <person name="Merkel B.J."/>
            <person name="Hornburger P."/>
            <person name="Mueller R.-W."/>
            <person name="Bruemmer F."/>
            <person name="Labrenz M."/>
            <person name="Spormann A.M."/>
            <person name="Op Den Camp H."/>
            <person name="Overmann J."/>
            <person name="Amann R."/>
            <person name="Jetten M.S.M."/>
            <person name="Mascher T."/>
            <person name="Medema M.H."/>
            <person name="Devos D.P."/>
            <person name="Kaster A.-K."/>
            <person name="Ovreas L."/>
            <person name="Rohde M."/>
            <person name="Galperin M.Y."/>
            <person name="Jogler C."/>
        </authorList>
    </citation>
    <scope>NUCLEOTIDE SEQUENCE [LARGE SCALE GENOMIC DNA]</scope>
    <source>
        <strain evidence="2 3">Pla22</strain>
    </source>
</reference>
<sequence>MQIEKRNGTANNYVVHSQRISGKLEKRYIGKASDPVVQLYLEDERLAQANERAYHEACAAEKADDIEASKSLEWLCQWSSQWKVLRQIYEQDMHSKQAAPTTTFRLELPGLHKFKDTCRRAQDGDADAQQLLDAWIAESPELLAEATDMIAVTREYLVGFVSSASSETSMLWQKRIDSDTSAILEDAGDDRLSRMFAEVAVLAWLDVMRCSLMPSLAGDDLKRSSYWGSVLRQSQKRWLKVSTAFQQHVKQSKKSRPRKSSKSNRDKACAE</sequence>
<evidence type="ECO:0000313" key="3">
    <source>
        <dbReference type="Proteomes" id="UP000316598"/>
    </source>
</evidence>
<keyword evidence="3" id="KW-1185">Reference proteome</keyword>
<name>A0A5C5WMR6_9BACT</name>
<dbReference type="AlphaFoldDB" id="A0A5C5WMR6"/>
<proteinExistence type="predicted"/>
<protein>
    <submittedName>
        <fullName evidence="2">Uncharacterized protein</fullName>
    </submittedName>
</protein>
<dbReference type="Proteomes" id="UP000316598">
    <property type="component" value="Unassembled WGS sequence"/>
</dbReference>
<feature type="compositionally biased region" description="Basic residues" evidence="1">
    <location>
        <begin position="250"/>
        <end position="262"/>
    </location>
</feature>
<evidence type="ECO:0000313" key="2">
    <source>
        <dbReference type="EMBL" id="TWT51391.1"/>
    </source>
</evidence>
<dbReference type="RefSeq" id="WP_146516451.1">
    <property type="nucleotide sequence ID" value="NZ_SJPI01000002.1"/>
</dbReference>
<comment type="caution">
    <text evidence="2">The sequence shown here is derived from an EMBL/GenBank/DDBJ whole genome shotgun (WGS) entry which is preliminary data.</text>
</comment>
<gene>
    <name evidence="2" type="ORF">Pla22_41690</name>
</gene>
<dbReference type="EMBL" id="SJPI01000002">
    <property type="protein sequence ID" value="TWT51391.1"/>
    <property type="molecule type" value="Genomic_DNA"/>
</dbReference>
<accession>A0A5C5WMR6</accession>
<evidence type="ECO:0000256" key="1">
    <source>
        <dbReference type="SAM" id="MobiDB-lite"/>
    </source>
</evidence>
<organism evidence="2 3">
    <name type="scientific">Rubripirellula amarantea</name>
    <dbReference type="NCBI Taxonomy" id="2527999"/>
    <lineage>
        <taxon>Bacteria</taxon>
        <taxon>Pseudomonadati</taxon>
        <taxon>Planctomycetota</taxon>
        <taxon>Planctomycetia</taxon>
        <taxon>Pirellulales</taxon>
        <taxon>Pirellulaceae</taxon>
        <taxon>Rubripirellula</taxon>
    </lineage>
</organism>
<dbReference type="OrthoDB" id="268995at2"/>